<feature type="compositionally biased region" description="Acidic residues" evidence="9">
    <location>
        <begin position="72"/>
        <end position="83"/>
    </location>
</feature>
<evidence type="ECO:0000256" key="3">
    <source>
        <dbReference type="ARBA" id="ARBA00022679"/>
    </source>
</evidence>
<accession>K8ELV2</accession>
<feature type="region of interest" description="Disordered" evidence="9">
    <location>
        <begin position="267"/>
        <end position="289"/>
    </location>
</feature>
<evidence type="ECO:0000256" key="2">
    <source>
        <dbReference type="ARBA" id="ARBA00012483"/>
    </source>
</evidence>
<keyword evidence="7" id="KW-0862">Zinc</keyword>
<reference evidence="11 12" key="1">
    <citation type="submission" date="2011-10" db="EMBL/GenBank/DDBJ databases">
        <authorList>
            <person name="Genoscope - CEA"/>
        </authorList>
    </citation>
    <scope>NUCLEOTIDE SEQUENCE [LARGE SCALE GENOMIC DNA]</scope>
    <source>
        <strain evidence="11 12">RCC 1105</strain>
    </source>
</reference>
<evidence type="ECO:0000259" key="10">
    <source>
        <dbReference type="PROSITE" id="PS50089"/>
    </source>
</evidence>
<dbReference type="KEGG" id="bpg:Bathy12g01560"/>
<feature type="compositionally biased region" description="Acidic residues" evidence="9">
    <location>
        <begin position="39"/>
        <end position="59"/>
    </location>
</feature>
<feature type="domain" description="RING-type" evidence="10">
    <location>
        <begin position="296"/>
        <end position="337"/>
    </location>
</feature>
<dbReference type="STRING" id="41875.K8ELV2"/>
<protein>
    <recommendedName>
        <fullName evidence="2">RING-type E3 ubiquitin transferase</fullName>
        <ecNumber evidence="2">2.3.2.27</ecNumber>
    </recommendedName>
</protein>
<dbReference type="SMART" id="SM00184">
    <property type="entry name" value="RING"/>
    <property type="match status" value="1"/>
</dbReference>
<keyword evidence="6" id="KW-0833">Ubl conjugation pathway</keyword>
<feature type="compositionally biased region" description="Basic and acidic residues" evidence="9">
    <location>
        <begin position="272"/>
        <end position="286"/>
    </location>
</feature>
<dbReference type="GO" id="GO:0061630">
    <property type="term" value="F:ubiquitin protein ligase activity"/>
    <property type="evidence" value="ECO:0007669"/>
    <property type="project" value="UniProtKB-EC"/>
</dbReference>
<dbReference type="PROSITE" id="PS50089">
    <property type="entry name" value="ZF_RING_2"/>
    <property type="match status" value="1"/>
</dbReference>
<feature type="region of interest" description="Disordered" evidence="9">
    <location>
        <begin position="1"/>
        <end position="213"/>
    </location>
</feature>
<dbReference type="OrthoDB" id="8062037at2759"/>
<dbReference type="GeneID" id="19012621"/>
<evidence type="ECO:0000256" key="5">
    <source>
        <dbReference type="ARBA" id="ARBA00022771"/>
    </source>
</evidence>
<sequence length="349" mass="39305">MDGRFRQHQHRGHRQTMSSEYVFGVKNPFAKFMMGNGSQEEEEDQEDRGGEEEEEEQLEEEKSASAIQSDNKEEEGDEMEEGSETTSNKDEQEVRLLKKGRLSDDRESGNKVESLSASFMRRGFGVGASGSSNKNNNKKGKHRRTESEPPPKVTGHFRNNNSSNSSGKEPPSGGRTSRMSRLISPIVINDSYKAFEDDGEDEQQAQIEQKNVVRRSATTGATIASTSTSRHFRSLSLVPAAKFERDGSNNGKEPNDLRASIFQALEKSNNNNKDDVQQHEKEEDRPSTPFDDTNCCPTCFEEYQEDNPKITLACAHHFHLACIVEWNERGHSECPTCMTDVGFYMDDDE</sequence>
<evidence type="ECO:0000256" key="8">
    <source>
        <dbReference type="PROSITE-ProRule" id="PRU00175"/>
    </source>
</evidence>
<dbReference type="eggNOG" id="KOG0800">
    <property type="taxonomic scope" value="Eukaryota"/>
</dbReference>
<dbReference type="Gene3D" id="3.30.40.10">
    <property type="entry name" value="Zinc/RING finger domain, C3HC4 (zinc finger)"/>
    <property type="match status" value="1"/>
</dbReference>
<dbReference type="InterPro" id="IPR001841">
    <property type="entry name" value="Znf_RING"/>
</dbReference>
<feature type="compositionally biased region" description="Basic and acidic residues" evidence="9">
    <location>
        <begin position="87"/>
        <end position="110"/>
    </location>
</feature>
<evidence type="ECO:0000256" key="7">
    <source>
        <dbReference type="ARBA" id="ARBA00022833"/>
    </source>
</evidence>
<gene>
    <name evidence="11" type="ordered locus">Bathy12g01560</name>
</gene>
<keyword evidence="5 8" id="KW-0863">Zinc-finger</keyword>
<keyword evidence="3" id="KW-0808">Transferase</keyword>
<dbReference type="RefSeq" id="XP_007509824.1">
    <property type="nucleotide sequence ID" value="XM_007509762.1"/>
</dbReference>
<dbReference type="Pfam" id="PF13639">
    <property type="entry name" value="zf-RING_2"/>
    <property type="match status" value="1"/>
</dbReference>
<dbReference type="SUPFAM" id="SSF57850">
    <property type="entry name" value="RING/U-box"/>
    <property type="match status" value="1"/>
</dbReference>
<evidence type="ECO:0000256" key="1">
    <source>
        <dbReference type="ARBA" id="ARBA00000900"/>
    </source>
</evidence>
<dbReference type="PANTHER" id="PTHR46463">
    <property type="entry name" value="ZINC FINGER, RING/FYVE/PHD-TYPE"/>
    <property type="match status" value="1"/>
</dbReference>
<evidence type="ECO:0000256" key="9">
    <source>
        <dbReference type="SAM" id="MobiDB-lite"/>
    </source>
</evidence>
<dbReference type="EMBL" id="FO082267">
    <property type="protein sequence ID" value="CCO18939.1"/>
    <property type="molecule type" value="Genomic_DNA"/>
</dbReference>
<dbReference type="PANTHER" id="PTHR46463:SF10">
    <property type="entry name" value="OS01G0926200 PROTEIN"/>
    <property type="match status" value="1"/>
</dbReference>
<keyword evidence="4" id="KW-0479">Metal-binding</keyword>
<dbReference type="InterPro" id="IPR013083">
    <property type="entry name" value="Znf_RING/FYVE/PHD"/>
</dbReference>
<evidence type="ECO:0000256" key="6">
    <source>
        <dbReference type="ARBA" id="ARBA00022786"/>
    </source>
</evidence>
<feature type="compositionally biased region" description="Basic residues" evidence="9">
    <location>
        <begin position="1"/>
        <end position="14"/>
    </location>
</feature>
<feature type="compositionally biased region" description="Polar residues" evidence="9">
    <location>
        <begin position="157"/>
        <end position="167"/>
    </location>
</feature>
<proteinExistence type="predicted"/>
<name>K8ELV2_9CHLO</name>
<evidence type="ECO:0000256" key="4">
    <source>
        <dbReference type="ARBA" id="ARBA00022723"/>
    </source>
</evidence>
<evidence type="ECO:0000313" key="12">
    <source>
        <dbReference type="Proteomes" id="UP000198341"/>
    </source>
</evidence>
<comment type="catalytic activity">
    <reaction evidence="1">
        <text>S-ubiquitinyl-[E2 ubiquitin-conjugating enzyme]-L-cysteine + [acceptor protein]-L-lysine = [E2 ubiquitin-conjugating enzyme]-L-cysteine + N(6)-ubiquitinyl-[acceptor protein]-L-lysine.</text>
        <dbReference type="EC" id="2.3.2.27"/>
    </reaction>
</comment>
<dbReference type="GO" id="GO:0008270">
    <property type="term" value="F:zinc ion binding"/>
    <property type="evidence" value="ECO:0007669"/>
    <property type="project" value="UniProtKB-KW"/>
</dbReference>
<dbReference type="Proteomes" id="UP000198341">
    <property type="component" value="Chromosome 12"/>
</dbReference>
<dbReference type="EC" id="2.3.2.27" evidence="2"/>
<dbReference type="AlphaFoldDB" id="K8ELV2"/>
<keyword evidence="12" id="KW-1185">Reference proteome</keyword>
<organism evidence="11 12">
    <name type="scientific">Bathycoccus prasinos</name>
    <dbReference type="NCBI Taxonomy" id="41875"/>
    <lineage>
        <taxon>Eukaryota</taxon>
        <taxon>Viridiplantae</taxon>
        <taxon>Chlorophyta</taxon>
        <taxon>Mamiellophyceae</taxon>
        <taxon>Mamiellales</taxon>
        <taxon>Bathycoccaceae</taxon>
        <taxon>Bathycoccus</taxon>
    </lineage>
</organism>
<evidence type="ECO:0000313" key="11">
    <source>
        <dbReference type="EMBL" id="CCO18939.1"/>
    </source>
</evidence>